<dbReference type="Proteomes" id="UP000620262">
    <property type="component" value="Unassembled WGS sequence"/>
</dbReference>
<evidence type="ECO:0000313" key="2">
    <source>
        <dbReference type="Proteomes" id="UP000620262"/>
    </source>
</evidence>
<reference evidence="1 2" key="1">
    <citation type="submission" date="2020-10" db="EMBL/GenBank/DDBJ databases">
        <title>Sequencing the genomes of 1000 actinobacteria strains.</title>
        <authorList>
            <person name="Klenk H.-P."/>
        </authorList>
    </citation>
    <scope>NUCLEOTIDE SEQUENCE [LARGE SCALE GENOMIC DNA]</scope>
    <source>
        <strain evidence="1 2">DSM 7307</strain>
    </source>
</reference>
<dbReference type="SUPFAM" id="SSF103088">
    <property type="entry name" value="OmpA-like"/>
    <property type="match status" value="1"/>
</dbReference>
<proteinExistence type="predicted"/>
<dbReference type="InterPro" id="IPR036737">
    <property type="entry name" value="OmpA-like_sf"/>
</dbReference>
<dbReference type="Gene3D" id="3.30.1330.60">
    <property type="entry name" value="OmpA-like domain"/>
    <property type="match status" value="1"/>
</dbReference>
<comment type="caution">
    <text evidence="1">The sequence shown here is derived from an EMBL/GenBank/DDBJ whole genome shotgun (WGS) entry which is preliminary data.</text>
</comment>
<sequence>MKVNLGDVPCSGYAPQRFDFPALHAELSQTVRDLLEVFVESAVTAESDPAANRFCQVIIVGHSDRVDSAGLSSEQRRAQELEASQLRAESAQAWLFNELFNRLQAQGYVPPVDLASMQNVDIQTIACGSADLVHLVPQNEEQRRDNRRVHFIGMVFTPGP</sequence>
<accession>A0ABR9IZQ2</accession>
<dbReference type="EMBL" id="JADBEC010000002">
    <property type="protein sequence ID" value="MBE1508697.1"/>
    <property type="molecule type" value="Genomic_DNA"/>
</dbReference>
<keyword evidence="1" id="KW-0966">Cell projection</keyword>
<keyword evidence="2" id="KW-1185">Reference proteome</keyword>
<dbReference type="RefSeq" id="WP_192732249.1">
    <property type="nucleotide sequence ID" value="NZ_BAAAVL010000011.1"/>
</dbReference>
<evidence type="ECO:0000313" key="1">
    <source>
        <dbReference type="EMBL" id="MBE1508697.1"/>
    </source>
</evidence>
<keyword evidence="1" id="KW-0282">Flagellum</keyword>
<keyword evidence="1" id="KW-0969">Cilium</keyword>
<protein>
    <submittedName>
        <fullName evidence="1">Flagellar motor protein MotB</fullName>
    </submittedName>
</protein>
<gene>
    <name evidence="1" type="ORF">H4W29_005942</name>
</gene>
<name>A0ABR9IZQ2_RHIVS</name>
<organism evidence="1 2">
    <name type="scientific">Rhizobium viscosum</name>
    <name type="common">Arthrobacter viscosus</name>
    <dbReference type="NCBI Taxonomy" id="1673"/>
    <lineage>
        <taxon>Bacteria</taxon>
        <taxon>Pseudomonadati</taxon>
        <taxon>Pseudomonadota</taxon>
        <taxon>Alphaproteobacteria</taxon>
        <taxon>Hyphomicrobiales</taxon>
        <taxon>Rhizobiaceae</taxon>
        <taxon>Rhizobium/Agrobacterium group</taxon>
        <taxon>Rhizobium</taxon>
    </lineage>
</organism>